<feature type="region of interest" description="Disordered" evidence="3">
    <location>
        <begin position="1225"/>
        <end position="1261"/>
    </location>
</feature>
<feature type="compositionally biased region" description="Low complexity" evidence="3">
    <location>
        <begin position="1161"/>
        <end position="1179"/>
    </location>
</feature>
<dbReference type="PANTHER" id="PTHR46001:SF3">
    <property type="entry name" value="PROTEIN STILL LIFE, ISOFORM SIF TYPE 1"/>
    <property type="match status" value="1"/>
</dbReference>
<evidence type="ECO:0008006" key="10">
    <source>
        <dbReference type="Google" id="ProtNLM"/>
    </source>
</evidence>
<feature type="domain" description="RBD" evidence="7">
    <location>
        <begin position="414"/>
        <end position="485"/>
    </location>
</feature>
<sequence length="1261" mass="141527">MDADFLRKLISDIQQARFEDGETDGSETGLEVNPSTTGAGSSGASSRGSSSSGRHSDLINQLGDTSDLRQYNPTELWEDDGAESDDSIHTMTEAEARVCHRQSGAIRKAGWLVVKNWLVHRKRKLELAPRRKWKRYWVCLKGTVLLFYDCSEETAVTEDSIPRHILVIEGAIAQAVPEHPKRDNIFSVSTAFGDAYLFEATSPMEQESWICAVHSACASSFARQHGKDNTLRLMKKELHKLETNIDVDLKMRKMAELQLTVVTDPRSRTAIIRQIAQWEENLEKLFIEQYRFRCYSASLQGTELPNPKVLLGSASKTTKSTLGRLGVFTVTSFHALVAARKPLTVPNIYGRGKHQGGMLSPRGDGTFRYHRKTVHNHSPDTHTVYKATDIDEVVADLYMDSPENLSIVSDPGSLSETVALPNNQTLLVKVNKQSTAQDLLESVCNKRQLDPLDHYVRITQSDTPPNTYIVLDPKDNIKNMKYESIEVCQKSVVQLHLTKSPEETEFGFTVEAELAEDFDKDDELRLYVSQVTPGSVAHRSLLSVGDEILVINSKIVSDLDMVYIETLLHESKSLVVTVRSLRTNHCPAAVTGSQSEISNMMCPPPPSQSRIPEKVIENLTVPSPKENSNQGEVDCLRKPGSLPDLAGPQIDHLIKNAEQVTAICRTGSEPSVLDSHVHHNCKPLSEAQKLRKVIMELIETERAYVKDLNCLTEQYLIPLQSATFLTSGEIQQLFGNIQEIVTFQQQFLISLEEAIQLEGDFFQTEDPKVFRDLELRRVLFSLGGSFLYYANHFKVYSSFCASHSRTQKILNPVANDALKAFLHSRNPEQQHSATLESYLIKPIQRILKYPLLLQQLCYLTDPDTDEHHHLSEANKGMEAVAEHINEMQKIFEEYGTVFDELCKVFRETYPHKQAVDLSVGELQMYGTVEWCNLCDSLGKIKKGLELENIVFVFRSGVVFVCREKIRKKVKAKDRKSVTEVFESQERFRTVIPVQEVQVLSGKLGDMDNHYWWDLIHSRSDKEGRPERVYQFCNSSTEAKTDFMKIIRQTIRESVRKMGLPNGSQVKKTYVPYGGKRLESLSSNNRTLSKKRGGKSSQCSEPDRHSLEFEETVTLIDQADSGFRTRSKTLGDLTDDDNLEEAGPVSRPAHSTADGSAHCSSDRQSVSSSNSSLSVSSRNSAKLTQASANPVKFTSNVPSEVINSPVWKPRNESNVVYIKERLTAVNSTNPDSVPSDRVDNVPLAKDTPPLSLPSVQLKDTEC</sequence>
<dbReference type="PROSITE" id="PS00741">
    <property type="entry name" value="DH_1"/>
    <property type="match status" value="1"/>
</dbReference>
<dbReference type="InterPro" id="IPR001849">
    <property type="entry name" value="PH_domain"/>
</dbReference>
<evidence type="ECO:0000256" key="1">
    <source>
        <dbReference type="ARBA" id="ARBA00022658"/>
    </source>
</evidence>
<dbReference type="PROSITE" id="PS50898">
    <property type="entry name" value="RBD"/>
    <property type="match status" value="1"/>
</dbReference>
<feature type="domain" description="PH" evidence="4">
    <location>
        <begin position="105"/>
        <end position="218"/>
    </location>
</feature>
<protein>
    <recommendedName>
        <fullName evidence="10">T-lymphoma invasion and metastasis-inducing protein 2</fullName>
    </recommendedName>
</protein>
<feature type="domain" description="PDZ" evidence="6">
    <location>
        <begin position="494"/>
        <end position="575"/>
    </location>
</feature>
<dbReference type="CDD" id="cd00136">
    <property type="entry name" value="PDZ_canonical"/>
    <property type="match status" value="1"/>
</dbReference>
<evidence type="ECO:0000256" key="2">
    <source>
        <dbReference type="ARBA" id="ARBA00022737"/>
    </source>
</evidence>
<dbReference type="GO" id="GO:0007264">
    <property type="term" value="P:small GTPase-mediated signal transduction"/>
    <property type="evidence" value="ECO:0007669"/>
    <property type="project" value="InterPro"/>
</dbReference>
<dbReference type="InterPro" id="IPR001331">
    <property type="entry name" value="GDS_CDC24_CS"/>
</dbReference>
<feature type="region of interest" description="Disordered" evidence="3">
    <location>
        <begin position="1057"/>
        <end position="1111"/>
    </location>
</feature>
<dbReference type="SUPFAM" id="SSF50729">
    <property type="entry name" value="PH domain-like"/>
    <property type="match status" value="2"/>
</dbReference>
<evidence type="ECO:0000259" key="5">
    <source>
        <dbReference type="PROSITE" id="PS50010"/>
    </source>
</evidence>
<dbReference type="SUPFAM" id="SSF48065">
    <property type="entry name" value="DBL homology domain (DH-domain)"/>
    <property type="match status" value="1"/>
</dbReference>
<dbReference type="SUPFAM" id="SSF50156">
    <property type="entry name" value="PDZ domain-like"/>
    <property type="match status" value="1"/>
</dbReference>
<evidence type="ECO:0000313" key="8">
    <source>
        <dbReference type="EnsemblMetazoa" id="G19964.1:cds"/>
    </source>
</evidence>
<dbReference type="InterPro" id="IPR035899">
    <property type="entry name" value="DBL_dom_sf"/>
</dbReference>
<dbReference type="CDD" id="cd01230">
    <property type="entry name" value="PH1_Tiam1_2"/>
    <property type="match status" value="1"/>
</dbReference>
<dbReference type="InterPro" id="IPR036034">
    <property type="entry name" value="PDZ_sf"/>
</dbReference>
<keyword evidence="2" id="KW-0677">Repeat</keyword>
<keyword evidence="9" id="KW-1185">Reference proteome</keyword>
<dbReference type="PROSITE" id="PS50010">
    <property type="entry name" value="DH_2"/>
    <property type="match status" value="1"/>
</dbReference>
<dbReference type="AlphaFoldDB" id="A0A8W8JQ97"/>
<feature type="region of interest" description="Disordered" evidence="3">
    <location>
        <begin position="16"/>
        <end position="64"/>
    </location>
</feature>
<dbReference type="InterPro" id="IPR043537">
    <property type="entry name" value="Tiam1/Tiam2/Sif"/>
</dbReference>
<evidence type="ECO:0000259" key="6">
    <source>
        <dbReference type="PROSITE" id="PS50106"/>
    </source>
</evidence>
<dbReference type="Pfam" id="PF23014">
    <property type="entry name" value="PH_Tiam1"/>
    <property type="match status" value="1"/>
</dbReference>
<dbReference type="Gene3D" id="3.10.20.90">
    <property type="entry name" value="Phosphatidylinositol 3-kinase Catalytic Subunit, Chain A, domain 1"/>
    <property type="match status" value="1"/>
</dbReference>
<feature type="compositionally biased region" description="Low complexity" evidence="3">
    <location>
        <begin position="35"/>
        <end position="53"/>
    </location>
</feature>
<dbReference type="InterPro" id="IPR000219">
    <property type="entry name" value="DH_dom"/>
</dbReference>
<dbReference type="InterPro" id="IPR003116">
    <property type="entry name" value="RBD_dom"/>
</dbReference>
<evidence type="ECO:0000259" key="4">
    <source>
        <dbReference type="PROSITE" id="PS50003"/>
    </source>
</evidence>
<dbReference type="Pfam" id="PF00621">
    <property type="entry name" value="RhoGEF"/>
    <property type="match status" value="1"/>
</dbReference>
<reference evidence="8" key="1">
    <citation type="submission" date="2022-08" db="UniProtKB">
        <authorList>
            <consortium name="EnsemblMetazoa"/>
        </authorList>
    </citation>
    <scope>IDENTIFICATION</scope>
    <source>
        <strain evidence="8">05x7-T-G4-1.051#20</strain>
    </source>
</reference>
<dbReference type="Pfam" id="PF02196">
    <property type="entry name" value="RBD"/>
    <property type="match status" value="1"/>
</dbReference>
<dbReference type="InterPro" id="IPR040655">
    <property type="entry name" value="TIAM1_CC-Ex"/>
</dbReference>
<dbReference type="Pfam" id="PF18385">
    <property type="entry name" value="Tiam_CC_Ex"/>
    <property type="match status" value="1"/>
</dbReference>
<name>A0A8W8JQ97_MAGGI</name>
<proteinExistence type="predicted"/>
<evidence type="ECO:0000313" key="9">
    <source>
        <dbReference type="Proteomes" id="UP000005408"/>
    </source>
</evidence>
<keyword evidence="1" id="KW-0344">Guanine-nucleotide releasing factor</keyword>
<dbReference type="Gene3D" id="6.10.140.680">
    <property type="match status" value="1"/>
</dbReference>
<dbReference type="Gene3D" id="2.30.29.30">
    <property type="entry name" value="Pleckstrin-homology domain (PH domain)/Phosphotyrosine-binding domain (PTB)"/>
    <property type="match status" value="2"/>
</dbReference>
<dbReference type="GO" id="GO:0005085">
    <property type="term" value="F:guanyl-nucleotide exchange factor activity"/>
    <property type="evidence" value="ECO:0007669"/>
    <property type="project" value="UniProtKB-KW"/>
</dbReference>
<accession>A0A8W8JQ97</accession>
<dbReference type="EnsemblMetazoa" id="G19964.1">
    <property type="protein sequence ID" value="G19964.1:cds"/>
    <property type="gene ID" value="G19964"/>
</dbReference>
<dbReference type="SMART" id="SM00228">
    <property type="entry name" value="PDZ"/>
    <property type="match status" value="1"/>
</dbReference>
<dbReference type="InterPro" id="IPR011993">
    <property type="entry name" value="PH-like_dom_sf"/>
</dbReference>
<dbReference type="Proteomes" id="UP000005408">
    <property type="component" value="Unassembled WGS sequence"/>
</dbReference>
<dbReference type="SMART" id="SM00325">
    <property type="entry name" value="RhoGEF"/>
    <property type="match status" value="1"/>
</dbReference>
<dbReference type="InterPro" id="IPR055230">
    <property type="entry name" value="PH_Tiam1/2"/>
</dbReference>
<dbReference type="PROSITE" id="PS50106">
    <property type="entry name" value="PDZ"/>
    <property type="match status" value="1"/>
</dbReference>
<dbReference type="Pfam" id="PF00169">
    <property type="entry name" value="PH"/>
    <property type="match status" value="1"/>
</dbReference>
<dbReference type="InterPro" id="IPR001478">
    <property type="entry name" value="PDZ"/>
</dbReference>
<dbReference type="SMART" id="SM00233">
    <property type="entry name" value="PH"/>
    <property type="match status" value="2"/>
</dbReference>
<dbReference type="CDD" id="cd00160">
    <property type="entry name" value="RhoGEF"/>
    <property type="match status" value="1"/>
</dbReference>
<dbReference type="Gene3D" id="1.20.900.10">
    <property type="entry name" value="Dbl homology (DH) domain"/>
    <property type="match status" value="1"/>
</dbReference>
<feature type="region of interest" description="Disordered" evidence="3">
    <location>
        <begin position="1125"/>
        <end position="1185"/>
    </location>
</feature>
<dbReference type="PANTHER" id="PTHR46001">
    <property type="entry name" value="TIAM (MAMMALIAN TUMOR INVASION AND METASTASIS FACTOR) HOMOLOG"/>
    <property type="match status" value="1"/>
</dbReference>
<evidence type="ECO:0000259" key="7">
    <source>
        <dbReference type="PROSITE" id="PS50898"/>
    </source>
</evidence>
<feature type="domain" description="DH" evidence="5">
    <location>
        <begin position="689"/>
        <end position="887"/>
    </location>
</feature>
<dbReference type="PROSITE" id="PS50003">
    <property type="entry name" value="PH_DOMAIN"/>
    <property type="match status" value="1"/>
</dbReference>
<dbReference type="Pfam" id="PF00595">
    <property type="entry name" value="PDZ"/>
    <property type="match status" value="1"/>
</dbReference>
<evidence type="ECO:0000256" key="3">
    <source>
        <dbReference type="SAM" id="MobiDB-lite"/>
    </source>
</evidence>
<organism evidence="8 9">
    <name type="scientific">Magallana gigas</name>
    <name type="common">Pacific oyster</name>
    <name type="synonym">Crassostrea gigas</name>
    <dbReference type="NCBI Taxonomy" id="29159"/>
    <lineage>
        <taxon>Eukaryota</taxon>
        <taxon>Metazoa</taxon>
        <taxon>Spiralia</taxon>
        <taxon>Lophotrochozoa</taxon>
        <taxon>Mollusca</taxon>
        <taxon>Bivalvia</taxon>
        <taxon>Autobranchia</taxon>
        <taxon>Pteriomorphia</taxon>
        <taxon>Ostreida</taxon>
        <taxon>Ostreoidea</taxon>
        <taxon>Ostreidae</taxon>
        <taxon>Magallana</taxon>
    </lineage>
</organism>
<dbReference type="Gene3D" id="2.30.42.10">
    <property type="match status" value="1"/>
</dbReference>